<feature type="compositionally biased region" description="Low complexity" evidence="1">
    <location>
        <begin position="326"/>
        <end position="350"/>
    </location>
</feature>
<dbReference type="InterPro" id="IPR003103">
    <property type="entry name" value="BAG_domain"/>
</dbReference>
<dbReference type="SUPFAM" id="SSF63491">
    <property type="entry name" value="BAG domain"/>
    <property type="match status" value="1"/>
</dbReference>
<gene>
    <name evidence="3" type="ORF">NQ317_006935</name>
</gene>
<reference evidence="3" key="1">
    <citation type="journal article" date="2023" name="Insect Mol. Biol.">
        <title>Genome sequencing provides insights into the evolution of gene families encoding plant cell wall-degrading enzymes in longhorned beetles.</title>
        <authorList>
            <person name="Shin N.R."/>
            <person name="Okamura Y."/>
            <person name="Kirsch R."/>
            <person name="Pauchet Y."/>
        </authorList>
    </citation>
    <scope>NUCLEOTIDE SEQUENCE</scope>
    <source>
        <strain evidence="3">MMC_N1</strain>
    </source>
</reference>
<protein>
    <recommendedName>
        <fullName evidence="2">BAG domain-containing protein</fullName>
    </recommendedName>
</protein>
<dbReference type="EMBL" id="JAPWTJ010000350">
    <property type="protein sequence ID" value="KAJ8979322.1"/>
    <property type="molecule type" value="Genomic_DNA"/>
</dbReference>
<evidence type="ECO:0000313" key="3">
    <source>
        <dbReference type="EMBL" id="KAJ8979322.1"/>
    </source>
</evidence>
<evidence type="ECO:0000259" key="2">
    <source>
        <dbReference type="PROSITE" id="PS51035"/>
    </source>
</evidence>
<evidence type="ECO:0000256" key="1">
    <source>
        <dbReference type="SAM" id="MobiDB-lite"/>
    </source>
</evidence>
<feature type="compositionally biased region" description="Polar residues" evidence="1">
    <location>
        <begin position="231"/>
        <end position="248"/>
    </location>
</feature>
<feature type="compositionally biased region" description="Polar residues" evidence="1">
    <location>
        <begin position="144"/>
        <end position="153"/>
    </location>
</feature>
<organism evidence="3 4">
    <name type="scientific">Molorchus minor</name>
    <dbReference type="NCBI Taxonomy" id="1323400"/>
    <lineage>
        <taxon>Eukaryota</taxon>
        <taxon>Metazoa</taxon>
        <taxon>Ecdysozoa</taxon>
        <taxon>Arthropoda</taxon>
        <taxon>Hexapoda</taxon>
        <taxon>Insecta</taxon>
        <taxon>Pterygota</taxon>
        <taxon>Neoptera</taxon>
        <taxon>Endopterygota</taxon>
        <taxon>Coleoptera</taxon>
        <taxon>Polyphaga</taxon>
        <taxon>Cucujiformia</taxon>
        <taxon>Chrysomeloidea</taxon>
        <taxon>Cerambycidae</taxon>
        <taxon>Lamiinae</taxon>
        <taxon>Monochamini</taxon>
        <taxon>Molorchus</taxon>
    </lineage>
</organism>
<feature type="compositionally biased region" description="Basic and acidic residues" evidence="1">
    <location>
        <begin position="252"/>
        <end position="281"/>
    </location>
</feature>
<dbReference type="Pfam" id="PF02179">
    <property type="entry name" value="BAG"/>
    <property type="match status" value="1"/>
</dbReference>
<feature type="compositionally biased region" description="Low complexity" evidence="1">
    <location>
        <begin position="443"/>
        <end position="455"/>
    </location>
</feature>
<feature type="compositionally biased region" description="Basic and acidic residues" evidence="1">
    <location>
        <begin position="480"/>
        <end position="500"/>
    </location>
</feature>
<proteinExistence type="predicted"/>
<keyword evidence="4" id="KW-1185">Reference proteome</keyword>
<feature type="compositionally biased region" description="Basic residues" evidence="1">
    <location>
        <begin position="562"/>
        <end position="573"/>
    </location>
</feature>
<feature type="compositionally biased region" description="Basic and acidic residues" evidence="1">
    <location>
        <begin position="528"/>
        <end position="561"/>
    </location>
</feature>
<feature type="compositionally biased region" description="Polar residues" evidence="1">
    <location>
        <begin position="179"/>
        <end position="190"/>
    </location>
</feature>
<feature type="region of interest" description="Disordered" evidence="1">
    <location>
        <begin position="66"/>
        <end position="361"/>
    </location>
</feature>
<accession>A0ABQ9JNP5</accession>
<sequence length="573" mass="65059">MSSPIVDRIRNIPLIVECGRQMPMKVEENSGFPFEREADGDAHFRTQLDDIARRHPEFAEHLGNFRTGANVRRQSSSGGADEPDFPRAFQRPFGSRFDRSGFPFGADDFEPEKYAQKFYQQQPEFPHQQQQQPMLQLHQKPDRSNIQQSNTIDLGQKQEPVNDRNQRSMSAPPSEKQRFTSSINIPVNQLNEEEDMPQTQPQQANAKTTERIIPIHVEDRAEPVLPKKGASTFSQPHHSTYRSGSPQPESIFGRRPEDFTHFVNREPKWHSSFNHPDEFVRQQRFPQQTVPPPFQQQQQSAPKHNAKADIPIPVQVEVPHTKQKAPQQQQERPVSPQPQQQQQPQPMPQQKKPLTSLEQIEEIQKDVNNLASQVNSFGGNHKDKLYLYLDEMLTRNLLKLDNIDTLGQDDIRTARKEAIRNIEKTIGILESKNQSKPLNNRGQNGAEPAQPAAGEAHNKSGENTQPMEVAPENPAGPQIQEKEEKKNETNNPASEEKRAVLVENKPAEPVVENRAVLGQESNLGVAEAVKKFEGNPENKEGETEASKTEENKSDDKSDDKKGKKKGKKKSEKK</sequence>
<dbReference type="SMART" id="SM00264">
    <property type="entry name" value="BAG"/>
    <property type="match status" value="1"/>
</dbReference>
<feature type="domain" description="BAG" evidence="2">
    <location>
        <begin position="356"/>
        <end position="433"/>
    </location>
</feature>
<feature type="compositionally biased region" description="Low complexity" evidence="1">
    <location>
        <begin position="120"/>
        <end position="138"/>
    </location>
</feature>
<dbReference type="Proteomes" id="UP001162164">
    <property type="component" value="Unassembled WGS sequence"/>
</dbReference>
<feature type="compositionally biased region" description="Polar residues" evidence="1">
    <location>
        <begin position="197"/>
        <end position="207"/>
    </location>
</feature>
<feature type="region of interest" description="Disordered" evidence="1">
    <location>
        <begin position="430"/>
        <end position="573"/>
    </location>
</feature>
<dbReference type="InterPro" id="IPR036533">
    <property type="entry name" value="BAG_dom_sf"/>
</dbReference>
<comment type="caution">
    <text evidence="3">The sequence shown here is derived from an EMBL/GenBank/DDBJ whole genome shotgun (WGS) entry which is preliminary data.</text>
</comment>
<dbReference type="Gene3D" id="1.20.58.120">
    <property type="entry name" value="BAG domain"/>
    <property type="match status" value="1"/>
</dbReference>
<name>A0ABQ9JNP5_9CUCU</name>
<dbReference type="PROSITE" id="PS51035">
    <property type="entry name" value="BAG"/>
    <property type="match status" value="1"/>
</dbReference>
<evidence type="ECO:0000313" key="4">
    <source>
        <dbReference type="Proteomes" id="UP001162164"/>
    </source>
</evidence>
<feature type="compositionally biased region" description="Polar residues" evidence="1">
    <location>
        <begin position="431"/>
        <end position="442"/>
    </location>
</feature>